<accession>K9VN91</accession>
<dbReference type="GO" id="GO:0005576">
    <property type="term" value="C:extracellular region"/>
    <property type="evidence" value="ECO:0007669"/>
    <property type="project" value="UniProtKB-SubCell"/>
</dbReference>
<dbReference type="SUPFAM" id="SSF51120">
    <property type="entry name" value="beta-Roll"/>
    <property type="match status" value="1"/>
</dbReference>
<dbReference type="HOGENOM" id="CLU_078771_0_0_3"/>
<dbReference type="OrthoDB" id="467794at2"/>
<evidence type="ECO:0000256" key="1">
    <source>
        <dbReference type="ARBA" id="ARBA00004613"/>
    </source>
</evidence>
<dbReference type="RefSeq" id="WP_015178751.1">
    <property type="nucleotide sequence ID" value="NC_019729.1"/>
</dbReference>
<evidence type="ECO:0000313" key="4">
    <source>
        <dbReference type="Proteomes" id="UP000010478"/>
    </source>
</evidence>
<keyword evidence="4" id="KW-1185">Reference proteome</keyword>
<name>K9VN91_9CYAN</name>
<dbReference type="KEGG" id="oni:Osc7112_5299"/>
<dbReference type="InterPro" id="IPR050557">
    <property type="entry name" value="RTX_toxin/Mannuronan_C5-epim"/>
</dbReference>
<dbReference type="PRINTS" id="PR00313">
    <property type="entry name" value="CABNDNGRPT"/>
</dbReference>
<protein>
    <recommendedName>
        <fullName evidence="5">Hemolysin-type calcium-binding region</fullName>
    </recommendedName>
</protein>
<dbReference type="PANTHER" id="PTHR38340:SF1">
    <property type="entry name" value="S-LAYER PROTEIN"/>
    <property type="match status" value="1"/>
</dbReference>
<evidence type="ECO:0000313" key="3">
    <source>
        <dbReference type="EMBL" id="AFZ09538.1"/>
    </source>
</evidence>
<evidence type="ECO:0008006" key="5">
    <source>
        <dbReference type="Google" id="ProtNLM"/>
    </source>
</evidence>
<dbReference type="PANTHER" id="PTHR38340">
    <property type="entry name" value="S-LAYER PROTEIN"/>
    <property type="match status" value="1"/>
</dbReference>
<dbReference type="Proteomes" id="UP000010478">
    <property type="component" value="Chromosome"/>
</dbReference>
<dbReference type="Gene3D" id="2.150.10.10">
    <property type="entry name" value="Serralysin-like metalloprotease, C-terminal"/>
    <property type="match status" value="2"/>
</dbReference>
<evidence type="ECO:0000256" key="2">
    <source>
        <dbReference type="ARBA" id="ARBA00022525"/>
    </source>
</evidence>
<dbReference type="AlphaFoldDB" id="K9VN91"/>
<reference evidence="3 4" key="1">
    <citation type="submission" date="2012-05" db="EMBL/GenBank/DDBJ databases">
        <title>Finished chromosome of genome of Oscillatoria sp. PCC 7112.</title>
        <authorList>
            <consortium name="US DOE Joint Genome Institute"/>
            <person name="Gugger M."/>
            <person name="Coursin T."/>
            <person name="Rippka R."/>
            <person name="Tandeau De Marsac N."/>
            <person name="Huntemann M."/>
            <person name="Wei C.-L."/>
            <person name="Han J."/>
            <person name="Detter J.C."/>
            <person name="Han C."/>
            <person name="Tapia R."/>
            <person name="Davenport K."/>
            <person name="Daligault H."/>
            <person name="Erkkila T."/>
            <person name="Gu W."/>
            <person name="Munk A.C.C."/>
            <person name="Teshima H."/>
            <person name="Xu Y."/>
            <person name="Chain P."/>
            <person name="Chen A."/>
            <person name="Krypides N."/>
            <person name="Mavromatis K."/>
            <person name="Markowitz V."/>
            <person name="Szeto E."/>
            <person name="Ivanova N."/>
            <person name="Mikhailova N."/>
            <person name="Ovchinnikova G."/>
            <person name="Pagani I."/>
            <person name="Pati A."/>
            <person name="Goodwin L."/>
            <person name="Peters L."/>
            <person name="Pitluck S."/>
            <person name="Woyke T."/>
            <person name="Kerfeld C."/>
        </authorList>
    </citation>
    <scope>NUCLEOTIDE SEQUENCE [LARGE SCALE GENOMIC DNA]</scope>
    <source>
        <strain evidence="3 4">PCC 7112</strain>
    </source>
</reference>
<dbReference type="EMBL" id="CP003614">
    <property type="protein sequence ID" value="AFZ09538.1"/>
    <property type="molecule type" value="Genomic_DNA"/>
</dbReference>
<sequence>MALKPDPSGIVRLIGDNTSEFIQLFPGDLTNFPLGAWALDGDDTVDGSGASELILGNEGEDILRGFAGNDSVFGGKGKDALYGQEGNNSLSGGLDADFLLGEAGDDILFGGRGNDALDGGEGNNTLVGGLGRDFLSCGFGNNLCVLGIDPATTDINSSDIIESFDPDLDRIGLASDLTVNDIVLEPVQNVALTYTFDLPQALQPLLPPGPAGASGSASGTQPRGGITGLYSGTLIRVRNSNAILGFVDNVTPNELQSRIVSVQGF</sequence>
<dbReference type="InterPro" id="IPR001343">
    <property type="entry name" value="Hemolysn_Ca-bd"/>
</dbReference>
<organism evidence="3 4">
    <name type="scientific">Phormidium nigroviride PCC 7112</name>
    <dbReference type="NCBI Taxonomy" id="179408"/>
    <lineage>
        <taxon>Bacteria</taxon>
        <taxon>Bacillati</taxon>
        <taxon>Cyanobacteriota</taxon>
        <taxon>Cyanophyceae</taxon>
        <taxon>Oscillatoriophycideae</taxon>
        <taxon>Oscillatoriales</taxon>
        <taxon>Oscillatoriaceae</taxon>
        <taxon>Phormidium</taxon>
    </lineage>
</organism>
<dbReference type="GO" id="GO:0005509">
    <property type="term" value="F:calcium ion binding"/>
    <property type="evidence" value="ECO:0007669"/>
    <property type="project" value="InterPro"/>
</dbReference>
<dbReference type="eggNOG" id="COG2931">
    <property type="taxonomic scope" value="Bacteria"/>
</dbReference>
<keyword evidence="2" id="KW-0964">Secreted</keyword>
<proteinExistence type="predicted"/>
<dbReference type="STRING" id="179408.Osc7112_5299"/>
<dbReference type="InterPro" id="IPR011049">
    <property type="entry name" value="Serralysin-like_metalloprot_C"/>
</dbReference>
<comment type="subcellular location">
    <subcellularLocation>
        <location evidence="1">Secreted</location>
    </subcellularLocation>
</comment>
<dbReference type="Pfam" id="PF00353">
    <property type="entry name" value="HemolysinCabind"/>
    <property type="match status" value="2"/>
</dbReference>
<gene>
    <name evidence="3" type="ORF">Osc7112_5299</name>
</gene>